<comment type="caution">
    <text evidence="1">The sequence shown here is derived from an EMBL/GenBank/DDBJ whole genome shotgun (WGS) entry which is preliminary data.</text>
</comment>
<evidence type="ECO:0000313" key="1">
    <source>
        <dbReference type="EMBL" id="MBB6069183.1"/>
    </source>
</evidence>
<dbReference type="InterPro" id="IPR025332">
    <property type="entry name" value="DUF4238"/>
</dbReference>
<dbReference type="EMBL" id="JACHIA010000002">
    <property type="protein sequence ID" value="MBB6069183.1"/>
    <property type="molecule type" value="Genomic_DNA"/>
</dbReference>
<dbReference type="RefSeq" id="WP_170038103.1">
    <property type="nucleotide sequence ID" value="NZ_JABDTL010000002.1"/>
</dbReference>
<accession>A0A841GV93</accession>
<proteinExistence type="predicted"/>
<dbReference type="AlphaFoldDB" id="A0A841GV93"/>
<keyword evidence="2" id="KW-1185">Reference proteome</keyword>
<dbReference type="Proteomes" id="UP000582837">
    <property type="component" value="Unassembled WGS sequence"/>
</dbReference>
<dbReference type="Pfam" id="PF14022">
    <property type="entry name" value="DUF4238"/>
    <property type="match status" value="1"/>
</dbReference>
<reference evidence="1 2" key="1">
    <citation type="submission" date="2020-08" db="EMBL/GenBank/DDBJ databases">
        <title>Genomic Encyclopedia of Type Strains, Phase IV (KMG-IV): sequencing the most valuable type-strain genomes for metagenomic binning, comparative biology and taxonomic classification.</title>
        <authorList>
            <person name="Goeker M."/>
        </authorList>
    </citation>
    <scope>NUCLEOTIDE SEQUENCE [LARGE SCALE GENOMIC DNA]</scope>
    <source>
        <strain evidence="1 2">DSM 29007</strain>
    </source>
</reference>
<evidence type="ECO:0008006" key="3">
    <source>
        <dbReference type="Google" id="ProtNLM"/>
    </source>
</evidence>
<name>A0A841GV93_9BACT</name>
<organism evidence="1 2">
    <name type="scientific">Longimicrobium terrae</name>
    <dbReference type="NCBI Taxonomy" id="1639882"/>
    <lineage>
        <taxon>Bacteria</taxon>
        <taxon>Pseudomonadati</taxon>
        <taxon>Gemmatimonadota</taxon>
        <taxon>Longimicrobiia</taxon>
        <taxon>Longimicrobiales</taxon>
        <taxon>Longimicrobiaceae</taxon>
        <taxon>Longimicrobium</taxon>
    </lineage>
</organism>
<evidence type="ECO:0000313" key="2">
    <source>
        <dbReference type="Proteomes" id="UP000582837"/>
    </source>
</evidence>
<protein>
    <recommendedName>
        <fullName evidence="3">DUF4238 domain-containing protein</fullName>
    </recommendedName>
</protein>
<sequence length="327" mass="37387">MTNYRRQHWVPQSYLRRFSPDQGHVWMFDKPTGRVAFPNVRDVCQAKFYNDGFLRDQQGTLPDDVSPDTFERQFGTWEDAFNEVINAALRVADGKGASLEERQTMAICVAIQLARTPQFRQQISERIGELLIEDATIFLEKKNPGITKDLQLDLTLPPEWVGALHQQFLWQSGEIPEIATDLFYYIWRIGVNVADLPLCTSDHPVMGFVHDVLSNSSPSREMTGNGGILKNLLLGRTSMYGLEIIYPLSPRVALLMYHPDYFHAMHDVQGRRKALHRNDVLHYNALQLLNADRQVYSCENNFEIIRAHASTYAEADTHGRPDAEPQA</sequence>
<gene>
    <name evidence="1" type="ORF">HNQ61_000798</name>
</gene>